<proteinExistence type="predicted"/>
<evidence type="ECO:0000313" key="2">
    <source>
        <dbReference type="Proteomes" id="UP001259832"/>
    </source>
</evidence>
<sequence>MQLFPAKTADNKWFESDSEDVKMLKKGEKTVTVEALTTREEELWGESGLQRVLLDGMPTPSTDEIHVLVVLPSEEKTLSPITAAMTSLFQHTFLNIPSTTPSRTQKLKKQLVKEYRCDCGKKRERRVNVAVHVDEYWSTELYCDCITPVPTRSR</sequence>
<name>A0AAD9GBY2_9STRA</name>
<dbReference type="AlphaFoldDB" id="A0AAD9GBY2"/>
<accession>A0AAD9GBY2</accession>
<dbReference type="EMBL" id="JASMQC010000022">
    <property type="protein sequence ID" value="KAK1935733.1"/>
    <property type="molecule type" value="Genomic_DNA"/>
</dbReference>
<evidence type="ECO:0008006" key="3">
    <source>
        <dbReference type="Google" id="ProtNLM"/>
    </source>
</evidence>
<gene>
    <name evidence="1" type="ORF">P3T76_010428</name>
</gene>
<protein>
    <recommendedName>
        <fullName evidence="3">Crinkler (CRN) family protein</fullName>
    </recommendedName>
</protein>
<evidence type="ECO:0000313" key="1">
    <source>
        <dbReference type="EMBL" id="KAK1935733.1"/>
    </source>
</evidence>
<keyword evidence="2" id="KW-1185">Reference proteome</keyword>
<dbReference type="Proteomes" id="UP001259832">
    <property type="component" value="Unassembled WGS sequence"/>
</dbReference>
<comment type="caution">
    <text evidence="1">The sequence shown here is derived from an EMBL/GenBank/DDBJ whole genome shotgun (WGS) entry which is preliminary data.</text>
</comment>
<reference evidence="1" key="1">
    <citation type="submission" date="2023-08" db="EMBL/GenBank/DDBJ databases">
        <title>Reference Genome Resource for the Citrus Pathogen Phytophthora citrophthora.</title>
        <authorList>
            <person name="Moller H."/>
            <person name="Coetzee B."/>
            <person name="Rose L.J."/>
            <person name="Van Niekerk J.M."/>
        </authorList>
    </citation>
    <scope>NUCLEOTIDE SEQUENCE</scope>
    <source>
        <strain evidence="1">STE-U-9442</strain>
    </source>
</reference>
<organism evidence="1 2">
    <name type="scientific">Phytophthora citrophthora</name>
    <dbReference type="NCBI Taxonomy" id="4793"/>
    <lineage>
        <taxon>Eukaryota</taxon>
        <taxon>Sar</taxon>
        <taxon>Stramenopiles</taxon>
        <taxon>Oomycota</taxon>
        <taxon>Peronosporomycetes</taxon>
        <taxon>Peronosporales</taxon>
        <taxon>Peronosporaceae</taxon>
        <taxon>Phytophthora</taxon>
    </lineage>
</organism>